<dbReference type="InterPro" id="IPR002364">
    <property type="entry name" value="Quin_OxRdtase/zeta-crystal_CS"/>
</dbReference>
<dbReference type="SUPFAM" id="SSF51735">
    <property type="entry name" value="NAD(P)-binding Rossmann-fold domains"/>
    <property type="match status" value="1"/>
</dbReference>
<dbReference type="InterPro" id="IPR020843">
    <property type="entry name" value="ER"/>
</dbReference>
<dbReference type="EMBL" id="WNKW01000001">
    <property type="protein sequence ID" value="MTW31827.1"/>
    <property type="molecule type" value="Genomic_DNA"/>
</dbReference>
<dbReference type="InterPro" id="IPR013154">
    <property type="entry name" value="ADH-like_N"/>
</dbReference>
<dbReference type="InterPro" id="IPR011032">
    <property type="entry name" value="GroES-like_sf"/>
</dbReference>
<dbReference type="Pfam" id="PF13602">
    <property type="entry name" value="ADH_zinc_N_2"/>
    <property type="match status" value="1"/>
</dbReference>
<dbReference type="InterPro" id="IPR036291">
    <property type="entry name" value="NAD(P)-bd_dom_sf"/>
</dbReference>
<evidence type="ECO:0000313" key="4">
    <source>
        <dbReference type="Proteomes" id="UP000735592"/>
    </source>
</evidence>
<name>A0ABW9SME4_9BURK</name>
<organism evidence="3 4">
    <name type="scientific">Pseudoduganella danionis</name>
    <dbReference type="NCBI Taxonomy" id="1890295"/>
    <lineage>
        <taxon>Bacteria</taxon>
        <taxon>Pseudomonadati</taxon>
        <taxon>Pseudomonadota</taxon>
        <taxon>Betaproteobacteria</taxon>
        <taxon>Burkholderiales</taxon>
        <taxon>Oxalobacteraceae</taxon>
        <taxon>Telluria group</taxon>
        <taxon>Pseudoduganella</taxon>
    </lineage>
</organism>
<keyword evidence="4" id="KW-1185">Reference proteome</keyword>
<dbReference type="Gene3D" id="3.40.50.720">
    <property type="entry name" value="NAD(P)-binding Rossmann-like Domain"/>
    <property type="match status" value="1"/>
</dbReference>
<dbReference type="Pfam" id="PF08240">
    <property type="entry name" value="ADH_N"/>
    <property type="match status" value="1"/>
</dbReference>
<dbReference type="Gene3D" id="3.90.180.10">
    <property type="entry name" value="Medium-chain alcohol dehydrogenases, catalytic domain"/>
    <property type="match status" value="1"/>
</dbReference>
<dbReference type="RefSeq" id="WP_155433160.1">
    <property type="nucleotide sequence ID" value="NZ_JBHLXK010000001.1"/>
</dbReference>
<dbReference type="InterPro" id="IPR050700">
    <property type="entry name" value="YIM1/Zinc_Alcohol_DH_Fams"/>
</dbReference>
<dbReference type="Proteomes" id="UP000735592">
    <property type="component" value="Unassembled WGS sequence"/>
</dbReference>
<evidence type="ECO:0000313" key="3">
    <source>
        <dbReference type="EMBL" id="MTW31827.1"/>
    </source>
</evidence>
<dbReference type="PROSITE" id="PS01162">
    <property type="entry name" value="QOR_ZETA_CRYSTAL"/>
    <property type="match status" value="1"/>
</dbReference>
<sequence length="340" mass="35450">MRAAYLSGYGDQSVVAYGSLPEPAAQEHQVMVEVHAASINPVELAIRAGHYQQLMPLNFPHIPGFDISGVVLTAPVGSGFQRGDEVYARLPSHSAGAYAERVAITPALLARKPAGLTHYEAASLPTVALTTWQALRERARLQPGERLLIQAGAGGVGSIAIQLAKYLGAHVSATAGSANQALLRQLGADQAIDYSSQRFEDFGPYDVVYDAVCGALTERGIASLAPGGRYVGLVGLSDTSALMSIGLPEAIARAAAAGVQRYVDQAAARDGEFHGLLTRPDGAQLAELAALVEAGRLKPVLDRIYPLDQLAAAYSALAGGHTRGKIVIDISGQSGQGHAQ</sequence>
<evidence type="ECO:0000256" key="1">
    <source>
        <dbReference type="ARBA" id="ARBA00023002"/>
    </source>
</evidence>
<proteinExistence type="predicted"/>
<reference evidence="3 4" key="1">
    <citation type="submission" date="2019-11" db="EMBL/GenBank/DDBJ databases">
        <title>Type strains purchased from KCTC, JCM and DSMZ.</title>
        <authorList>
            <person name="Lu H."/>
        </authorList>
    </citation>
    <scope>NUCLEOTIDE SEQUENCE [LARGE SCALE GENOMIC DNA]</scope>
    <source>
        <strain evidence="3 4">DSM 103461</strain>
    </source>
</reference>
<keyword evidence="1" id="KW-0560">Oxidoreductase</keyword>
<dbReference type="SMART" id="SM00829">
    <property type="entry name" value="PKS_ER"/>
    <property type="match status" value="1"/>
</dbReference>
<gene>
    <name evidence="3" type="ORF">GM655_03190</name>
</gene>
<comment type="caution">
    <text evidence="3">The sequence shown here is derived from an EMBL/GenBank/DDBJ whole genome shotgun (WGS) entry which is preliminary data.</text>
</comment>
<dbReference type="PANTHER" id="PTHR11695">
    <property type="entry name" value="ALCOHOL DEHYDROGENASE RELATED"/>
    <property type="match status" value="1"/>
</dbReference>
<protein>
    <submittedName>
        <fullName evidence="3">Zinc-binding dehydrogenase</fullName>
    </submittedName>
</protein>
<dbReference type="PANTHER" id="PTHR11695:SF294">
    <property type="entry name" value="RETICULON-4-INTERACTING PROTEIN 1, MITOCHONDRIAL"/>
    <property type="match status" value="1"/>
</dbReference>
<dbReference type="CDD" id="cd05289">
    <property type="entry name" value="MDR_like_2"/>
    <property type="match status" value="1"/>
</dbReference>
<accession>A0ABW9SME4</accession>
<feature type="domain" description="Enoyl reductase (ER)" evidence="2">
    <location>
        <begin position="10"/>
        <end position="328"/>
    </location>
</feature>
<evidence type="ECO:0000259" key="2">
    <source>
        <dbReference type="SMART" id="SM00829"/>
    </source>
</evidence>
<dbReference type="SUPFAM" id="SSF50129">
    <property type="entry name" value="GroES-like"/>
    <property type="match status" value="1"/>
</dbReference>